<dbReference type="Pfam" id="PF00480">
    <property type="entry name" value="ROK"/>
    <property type="match status" value="1"/>
</dbReference>
<evidence type="ECO:0000313" key="2">
    <source>
        <dbReference type="EMBL" id="MFC4553820.1"/>
    </source>
</evidence>
<dbReference type="InterPro" id="IPR036390">
    <property type="entry name" value="WH_DNA-bd_sf"/>
</dbReference>
<dbReference type="Gene3D" id="1.10.10.10">
    <property type="entry name" value="Winged helix-like DNA-binding domain superfamily/Winged helix DNA-binding domain"/>
    <property type="match status" value="1"/>
</dbReference>
<dbReference type="Gene3D" id="3.30.420.40">
    <property type="match status" value="2"/>
</dbReference>
<sequence>MCPVGVTTSLRERAGAGEVLQLLRDGLPRTKSDIAAHTGQARSTITVRLEQLLATDLVSPGGSALSTGGRPPATFVFNPSAKVVLAVDLGAVHARMAVTDLSGTVLAESDEPLVIADGPDVVLPAVVAWGRALLAETGRQIEDLAGVGVGVPGPVEHRTGRPVNPPIMPGWDGYDVPGHLGCALDAPVLVDNDVNLMALGERAAVWPEEMDLLFVKVATGIGSGIISDGALRRGSRGAAGDLGHIAVREGPRLPCRCGNIGCLEAVASGSAVAAALQVHGVEAHSTRDVVDLVRTGDLQATRAVRQAGRDIGGVLAGCVNLLNPSIIVVGGMLADAGEQLIAGIREVVYQDSLPLATQHLKIVDSRTAGRAAVLGASTMAIEHVLSPDAVEAMLA</sequence>
<organism evidence="2 3">
    <name type="scientific">Georgenia faecalis</name>
    <dbReference type="NCBI Taxonomy" id="2483799"/>
    <lineage>
        <taxon>Bacteria</taxon>
        <taxon>Bacillati</taxon>
        <taxon>Actinomycetota</taxon>
        <taxon>Actinomycetes</taxon>
        <taxon>Micrococcales</taxon>
        <taxon>Bogoriellaceae</taxon>
        <taxon>Georgenia</taxon>
    </lineage>
</organism>
<dbReference type="RefSeq" id="WP_187695831.1">
    <property type="nucleotide sequence ID" value="NZ_CP033325.1"/>
</dbReference>
<dbReference type="PANTHER" id="PTHR18964:SF173">
    <property type="entry name" value="GLUCOKINASE"/>
    <property type="match status" value="1"/>
</dbReference>
<dbReference type="InterPro" id="IPR000600">
    <property type="entry name" value="ROK"/>
</dbReference>
<dbReference type="EMBL" id="JBHSGF010000001">
    <property type="protein sequence ID" value="MFC4553820.1"/>
    <property type="molecule type" value="Genomic_DNA"/>
</dbReference>
<name>A0ABV9D522_9MICO</name>
<dbReference type="InterPro" id="IPR049874">
    <property type="entry name" value="ROK_cs"/>
</dbReference>
<accession>A0ABV9D522</accession>
<comment type="similarity">
    <text evidence="1">Belongs to the ROK (NagC/XylR) family.</text>
</comment>
<gene>
    <name evidence="2" type="ORF">ACFO3F_01045</name>
</gene>
<dbReference type="SUPFAM" id="SSF53067">
    <property type="entry name" value="Actin-like ATPase domain"/>
    <property type="match status" value="1"/>
</dbReference>
<dbReference type="InterPro" id="IPR043129">
    <property type="entry name" value="ATPase_NBD"/>
</dbReference>
<protein>
    <submittedName>
        <fullName evidence="2">ROK family protein</fullName>
    </submittedName>
</protein>
<dbReference type="PROSITE" id="PS01125">
    <property type="entry name" value="ROK"/>
    <property type="match status" value="1"/>
</dbReference>
<dbReference type="InterPro" id="IPR036388">
    <property type="entry name" value="WH-like_DNA-bd_sf"/>
</dbReference>
<dbReference type="SUPFAM" id="SSF46785">
    <property type="entry name" value="Winged helix' DNA-binding domain"/>
    <property type="match status" value="1"/>
</dbReference>
<proteinExistence type="inferred from homology"/>
<evidence type="ECO:0000256" key="1">
    <source>
        <dbReference type="ARBA" id="ARBA00006479"/>
    </source>
</evidence>
<dbReference type="PANTHER" id="PTHR18964">
    <property type="entry name" value="ROK (REPRESSOR, ORF, KINASE) FAMILY"/>
    <property type="match status" value="1"/>
</dbReference>
<reference evidence="3" key="1">
    <citation type="journal article" date="2019" name="Int. J. Syst. Evol. Microbiol.">
        <title>The Global Catalogue of Microorganisms (GCM) 10K type strain sequencing project: providing services to taxonomists for standard genome sequencing and annotation.</title>
        <authorList>
            <consortium name="The Broad Institute Genomics Platform"/>
            <consortium name="The Broad Institute Genome Sequencing Center for Infectious Disease"/>
            <person name="Wu L."/>
            <person name="Ma J."/>
        </authorList>
    </citation>
    <scope>NUCLEOTIDE SEQUENCE [LARGE SCALE GENOMIC DNA]</scope>
    <source>
        <strain evidence="3">JCM 3369</strain>
    </source>
</reference>
<evidence type="ECO:0000313" key="3">
    <source>
        <dbReference type="Proteomes" id="UP001595955"/>
    </source>
</evidence>
<comment type="caution">
    <text evidence="2">The sequence shown here is derived from an EMBL/GenBank/DDBJ whole genome shotgun (WGS) entry which is preliminary data.</text>
</comment>
<dbReference type="Proteomes" id="UP001595955">
    <property type="component" value="Unassembled WGS sequence"/>
</dbReference>
<keyword evidence="3" id="KW-1185">Reference proteome</keyword>